<protein>
    <submittedName>
        <fullName evidence="2">Uncharacterized protein</fullName>
    </submittedName>
</protein>
<dbReference type="Proteomes" id="UP000434172">
    <property type="component" value="Unassembled WGS sequence"/>
</dbReference>
<gene>
    <name evidence="2" type="ORF">GQ607_009640</name>
</gene>
<sequence length="471" mass="50691">MGYDDAKRRVSRKFSRVSCMFDDAPGAGLGRSGAKQTRAKNHGHGSVHSPAVQPAHARPDCIVCFGAFNVECVLVFLGQGRAGQQAEAERVPCVCLHACVHEKLALAVSKRKTACFWESVDVAADGLAEWIGCLCGDALSGGRCTFTVTVTGRQAQAQAASQCQSEGRKVDRGRASSFLPSRPQKEATNHSRGHEPINDRCTAPKKQERAGAVGSWQEQGGPQCFGGQEGGRRSVFVGASARQVQVQCGCKCKQGKRTHAISGCVAQRRVVGSQKEKEKNAGARGGLLPSIHSPAPAPATRQPQIATAHLQPSSLSRDLSSPFLFLFTPRHEQQNERHWSSGCLRSAHHAHENASGWNSPEQAVCTAGSWNCNCIDHGLTDSRVTLAPFSLAHLSDLIVELDHWSWSRAWSLLSRCLLLLACLLVALLGFHPRHIGTVPASATILYSTRFALPVTRTCTQYEDQVLADGPG</sequence>
<evidence type="ECO:0000256" key="1">
    <source>
        <dbReference type="SAM" id="MobiDB-lite"/>
    </source>
</evidence>
<dbReference type="AlphaFoldDB" id="A0A8H3ZR31"/>
<proteinExistence type="predicted"/>
<dbReference type="EMBL" id="WOWK01000055">
    <property type="protein sequence ID" value="KAF0323096.1"/>
    <property type="molecule type" value="Genomic_DNA"/>
</dbReference>
<comment type="caution">
    <text evidence="2">The sequence shown here is derived from an EMBL/GenBank/DDBJ whole genome shotgun (WGS) entry which is preliminary data.</text>
</comment>
<name>A0A8H3ZR31_9PEZI</name>
<accession>A0A8H3ZR31</accession>
<evidence type="ECO:0000313" key="2">
    <source>
        <dbReference type="EMBL" id="KAF0323096.1"/>
    </source>
</evidence>
<keyword evidence="3" id="KW-1185">Reference proteome</keyword>
<reference evidence="2 3" key="1">
    <citation type="submission" date="2019-12" db="EMBL/GenBank/DDBJ databases">
        <title>A genome sequence resource for the geographically widespread anthracnose pathogen Colletotrichum asianum.</title>
        <authorList>
            <person name="Meng Y."/>
        </authorList>
    </citation>
    <scope>NUCLEOTIDE SEQUENCE [LARGE SCALE GENOMIC DNA]</scope>
    <source>
        <strain evidence="2 3">ICMP 18580</strain>
    </source>
</reference>
<feature type="region of interest" description="Disordered" evidence="1">
    <location>
        <begin position="164"/>
        <end position="221"/>
    </location>
</feature>
<evidence type="ECO:0000313" key="3">
    <source>
        <dbReference type="Proteomes" id="UP000434172"/>
    </source>
</evidence>
<feature type="region of interest" description="Disordered" evidence="1">
    <location>
        <begin position="28"/>
        <end position="51"/>
    </location>
</feature>
<feature type="compositionally biased region" description="Basic and acidic residues" evidence="1">
    <location>
        <begin position="183"/>
        <end position="198"/>
    </location>
</feature>
<feature type="region of interest" description="Disordered" evidence="1">
    <location>
        <begin position="272"/>
        <end position="304"/>
    </location>
</feature>
<organism evidence="2 3">
    <name type="scientific">Colletotrichum asianum</name>
    <dbReference type="NCBI Taxonomy" id="702518"/>
    <lineage>
        <taxon>Eukaryota</taxon>
        <taxon>Fungi</taxon>
        <taxon>Dikarya</taxon>
        <taxon>Ascomycota</taxon>
        <taxon>Pezizomycotina</taxon>
        <taxon>Sordariomycetes</taxon>
        <taxon>Hypocreomycetidae</taxon>
        <taxon>Glomerellales</taxon>
        <taxon>Glomerellaceae</taxon>
        <taxon>Colletotrichum</taxon>
        <taxon>Colletotrichum gloeosporioides species complex</taxon>
    </lineage>
</organism>